<evidence type="ECO:0000313" key="4">
    <source>
        <dbReference type="Proteomes" id="UP000054144"/>
    </source>
</evidence>
<feature type="transmembrane region" description="Helical" evidence="2">
    <location>
        <begin position="73"/>
        <end position="93"/>
    </location>
</feature>
<evidence type="ECO:0000256" key="1">
    <source>
        <dbReference type="SAM" id="MobiDB-lite"/>
    </source>
</evidence>
<keyword evidence="4" id="KW-1185">Reference proteome</keyword>
<organism evidence="3 4">
    <name type="scientific">Fistulina hepatica ATCC 64428</name>
    <dbReference type="NCBI Taxonomy" id="1128425"/>
    <lineage>
        <taxon>Eukaryota</taxon>
        <taxon>Fungi</taxon>
        <taxon>Dikarya</taxon>
        <taxon>Basidiomycota</taxon>
        <taxon>Agaricomycotina</taxon>
        <taxon>Agaricomycetes</taxon>
        <taxon>Agaricomycetidae</taxon>
        <taxon>Agaricales</taxon>
        <taxon>Fistulinaceae</taxon>
        <taxon>Fistulina</taxon>
    </lineage>
</organism>
<reference evidence="3 4" key="1">
    <citation type="journal article" date="2015" name="Fungal Genet. Biol.">
        <title>Evolution of novel wood decay mechanisms in Agaricales revealed by the genome sequences of Fistulina hepatica and Cylindrobasidium torrendii.</title>
        <authorList>
            <person name="Floudas D."/>
            <person name="Held B.W."/>
            <person name="Riley R."/>
            <person name="Nagy L.G."/>
            <person name="Koehler G."/>
            <person name="Ransdell A.S."/>
            <person name="Younus H."/>
            <person name="Chow J."/>
            <person name="Chiniquy J."/>
            <person name="Lipzen A."/>
            <person name="Tritt A."/>
            <person name="Sun H."/>
            <person name="Haridas S."/>
            <person name="LaButti K."/>
            <person name="Ohm R.A."/>
            <person name="Kues U."/>
            <person name="Blanchette R.A."/>
            <person name="Grigoriev I.V."/>
            <person name="Minto R.E."/>
            <person name="Hibbett D.S."/>
        </authorList>
    </citation>
    <scope>NUCLEOTIDE SEQUENCE [LARGE SCALE GENOMIC DNA]</scope>
    <source>
        <strain evidence="3 4">ATCC 64428</strain>
    </source>
</reference>
<proteinExistence type="predicted"/>
<keyword evidence="2" id="KW-0812">Transmembrane</keyword>
<dbReference type="OrthoDB" id="3346251at2759"/>
<dbReference type="EMBL" id="KN881628">
    <property type="protein sequence ID" value="KIY53065.1"/>
    <property type="molecule type" value="Genomic_DNA"/>
</dbReference>
<feature type="region of interest" description="Disordered" evidence="1">
    <location>
        <begin position="171"/>
        <end position="201"/>
    </location>
</feature>
<keyword evidence="2" id="KW-1133">Transmembrane helix</keyword>
<gene>
    <name evidence="3" type="ORF">FISHEDRAFT_55424</name>
</gene>
<accession>A0A0D7AMG6</accession>
<sequence>MIIAPVVVPRNALLGSTGNCVSDLTHGSTSYVQYICQVIFDALVLTLTSMRLFRGADKHARSALFDVIWESQLMYFVAVTASNIINLIFFIKFNRSTESTMFATLGMAITAIFSSHVSGTRRLGGNAAPISEPQFRVNAETENTDTYNMHSVSGKSGVHVHREVVTTRGEEQDYVVDDISSDYGTPRDSKKPEFQYASQDP</sequence>
<feature type="transmembrane region" description="Helical" evidence="2">
    <location>
        <begin position="99"/>
        <end position="117"/>
    </location>
</feature>
<name>A0A0D7AMG6_9AGAR</name>
<evidence type="ECO:0000313" key="3">
    <source>
        <dbReference type="EMBL" id="KIY53065.1"/>
    </source>
</evidence>
<protein>
    <submittedName>
        <fullName evidence="3">Uncharacterized protein</fullName>
    </submittedName>
</protein>
<dbReference type="AlphaFoldDB" id="A0A0D7AMG6"/>
<feature type="transmembrane region" description="Helical" evidence="2">
    <location>
        <begin position="31"/>
        <end position="53"/>
    </location>
</feature>
<evidence type="ECO:0000256" key="2">
    <source>
        <dbReference type="SAM" id="Phobius"/>
    </source>
</evidence>
<keyword evidence="2" id="KW-0472">Membrane</keyword>
<dbReference type="Proteomes" id="UP000054144">
    <property type="component" value="Unassembled WGS sequence"/>
</dbReference>